<accession>A0ABS4R039</accession>
<sequence>MADHQTLGYLHTPDTLKILAAQLRAEALRTETRALPVQGAAEIAVRRPDWPGCWNTKSISVNCTEH</sequence>
<evidence type="ECO:0000313" key="2">
    <source>
        <dbReference type="Proteomes" id="UP000730739"/>
    </source>
</evidence>
<gene>
    <name evidence="1" type="ORF">J2Z31_002769</name>
</gene>
<protein>
    <recommendedName>
        <fullName evidence="3">Transposase</fullName>
    </recommendedName>
</protein>
<keyword evidence="2" id="KW-1185">Reference proteome</keyword>
<reference evidence="1 2" key="1">
    <citation type="submission" date="2021-03" db="EMBL/GenBank/DDBJ databases">
        <title>Genomic Encyclopedia of Type Strains, Phase IV (KMG-IV): sequencing the most valuable type-strain genomes for metagenomic binning, comparative biology and taxonomic classification.</title>
        <authorList>
            <person name="Goeker M."/>
        </authorList>
    </citation>
    <scope>NUCLEOTIDE SEQUENCE [LARGE SCALE GENOMIC DNA]</scope>
    <source>
        <strain evidence="1 2">DSM 13372</strain>
    </source>
</reference>
<name>A0ABS4R039_9HYPH</name>
<dbReference type="Proteomes" id="UP000730739">
    <property type="component" value="Unassembled WGS sequence"/>
</dbReference>
<evidence type="ECO:0000313" key="1">
    <source>
        <dbReference type="EMBL" id="MBP2236255.1"/>
    </source>
</evidence>
<dbReference type="EMBL" id="JAGILA010000003">
    <property type="protein sequence ID" value="MBP2236255.1"/>
    <property type="molecule type" value="Genomic_DNA"/>
</dbReference>
<evidence type="ECO:0008006" key="3">
    <source>
        <dbReference type="Google" id="ProtNLM"/>
    </source>
</evidence>
<proteinExistence type="predicted"/>
<organism evidence="1 2">
    <name type="scientific">Sinorhizobium kostiense</name>
    <dbReference type="NCBI Taxonomy" id="76747"/>
    <lineage>
        <taxon>Bacteria</taxon>
        <taxon>Pseudomonadati</taxon>
        <taxon>Pseudomonadota</taxon>
        <taxon>Alphaproteobacteria</taxon>
        <taxon>Hyphomicrobiales</taxon>
        <taxon>Rhizobiaceae</taxon>
        <taxon>Sinorhizobium/Ensifer group</taxon>
        <taxon>Sinorhizobium</taxon>
    </lineage>
</organism>
<comment type="caution">
    <text evidence="1">The sequence shown here is derived from an EMBL/GenBank/DDBJ whole genome shotgun (WGS) entry which is preliminary data.</text>
</comment>